<gene>
    <name evidence="2" type="ORF">HZH68_001504</name>
</gene>
<dbReference type="EMBL" id="JACSDZ010000001">
    <property type="protein sequence ID" value="KAF7418851.1"/>
    <property type="molecule type" value="Genomic_DNA"/>
</dbReference>
<comment type="caution">
    <text evidence="2">The sequence shown here is derived from an EMBL/GenBank/DDBJ whole genome shotgun (WGS) entry which is preliminary data.</text>
</comment>
<protein>
    <submittedName>
        <fullName evidence="2">Uncharacterized protein</fullName>
    </submittedName>
</protein>
<dbReference type="AlphaFoldDB" id="A0A834NVT4"/>
<evidence type="ECO:0000256" key="1">
    <source>
        <dbReference type="SAM" id="MobiDB-lite"/>
    </source>
</evidence>
<feature type="compositionally biased region" description="Gly residues" evidence="1">
    <location>
        <begin position="107"/>
        <end position="119"/>
    </location>
</feature>
<feature type="region of interest" description="Disordered" evidence="1">
    <location>
        <begin position="66"/>
        <end position="130"/>
    </location>
</feature>
<feature type="compositionally biased region" description="Gly residues" evidence="1">
    <location>
        <begin position="76"/>
        <end position="91"/>
    </location>
</feature>
<proteinExistence type="predicted"/>
<reference evidence="2" key="1">
    <citation type="journal article" date="2020" name="G3 (Bethesda)">
        <title>High-Quality Assemblies for Three Invasive Social Wasps from the &lt;i&gt;Vespula&lt;/i&gt; Genus.</title>
        <authorList>
            <person name="Harrop T.W.R."/>
            <person name="Guhlin J."/>
            <person name="McLaughlin G.M."/>
            <person name="Permina E."/>
            <person name="Stockwell P."/>
            <person name="Gilligan J."/>
            <person name="Le Lec M.F."/>
            <person name="Gruber M.A.M."/>
            <person name="Quinn O."/>
            <person name="Lovegrove M."/>
            <person name="Duncan E.J."/>
            <person name="Remnant E.J."/>
            <person name="Van Eeckhoven J."/>
            <person name="Graham B."/>
            <person name="Knapp R.A."/>
            <person name="Langford K.W."/>
            <person name="Kronenberg Z."/>
            <person name="Press M.O."/>
            <person name="Eacker S.M."/>
            <person name="Wilson-Rankin E.E."/>
            <person name="Purcell J."/>
            <person name="Lester P.J."/>
            <person name="Dearden P.K."/>
        </authorList>
    </citation>
    <scope>NUCLEOTIDE SEQUENCE</scope>
    <source>
        <strain evidence="2">Linc-1</strain>
    </source>
</reference>
<sequence length="130" mass="13372">MSKERGLLRRLDPVSDSKPENQFAVELIEGYERSDPLTTSFGFMYTGSGKSKDLLRGLVSSFDDDRSGINQPFVGGDSGGDGGGGSNGDGGSNPRRGVGPVCRLRRGGGGGGGFDGGSSNGSEREGMCCV</sequence>
<dbReference type="Proteomes" id="UP000617340">
    <property type="component" value="Unassembled WGS sequence"/>
</dbReference>
<accession>A0A834NVT4</accession>
<keyword evidence="3" id="KW-1185">Reference proteome</keyword>
<organism evidence="2 3">
    <name type="scientific">Vespula germanica</name>
    <name type="common">German yellow jacket</name>
    <name type="synonym">Paravespula germanica</name>
    <dbReference type="NCBI Taxonomy" id="30212"/>
    <lineage>
        <taxon>Eukaryota</taxon>
        <taxon>Metazoa</taxon>
        <taxon>Ecdysozoa</taxon>
        <taxon>Arthropoda</taxon>
        <taxon>Hexapoda</taxon>
        <taxon>Insecta</taxon>
        <taxon>Pterygota</taxon>
        <taxon>Neoptera</taxon>
        <taxon>Endopterygota</taxon>
        <taxon>Hymenoptera</taxon>
        <taxon>Apocrita</taxon>
        <taxon>Aculeata</taxon>
        <taxon>Vespoidea</taxon>
        <taxon>Vespidae</taxon>
        <taxon>Vespinae</taxon>
        <taxon>Vespula</taxon>
    </lineage>
</organism>
<evidence type="ECO:0000313" key="3">
    <source>
        <dbReference type="Proteomes" id="UP000617340"/>
    </source>
</evidence>
<name>A0A834NVT4_VESGE</name>
<feature type="compositionally biased region" description="Low complexity" evidence="1">
    <location>
        <begin position="92"/>
        <end position="102"/>
    </location>
</feature>
<evidence type="ECO:0000313" key="2">
    <source>
        <dbReference type="EMBL" id="KAF7418851.1"/>
    </source>
</evidence>